<dbReference type="InterPro" id="IPR009080">
    <property type="entry name" value="tRNAsynth_Ia_anticodon-bd"/>
</dbReference>
<keyword evidence="1" id="KW-0436">Ligase</keyword>
<dbReference type="EMBL" id="BAABAQ010000006">
    <property type="protein sequence ID" value="GAA4193653.1"/>
    <property type="molecule type" value="Genomic_DNA"/>
</dbReference>
<organism evidence="5 6">
    <name type="scientific">Streptosporangium oxazolinicum</name>
    <dbReference type="NCBI Taxonomy" id="909287"/>
    <lineage>
        <taxon>Bacteria</taxon>
        <taxon>Bacillati</taxon>
        <taxon>Actinomycetota</taxon>
        <taxon>Actinomycetes</taxon>
        <taxon>Streptosporangiales</taxon>
        <taxon>Streptosporangiaceae</taxon>
        <taxon>Streptosporangium</taxon>
    </lineage>
</organism>
<evidence type="ECO:0000256" key="2">
    <source>
        <dbReference type="ARBA" id="ARBA00022741"/>
    </source>
</evidence>
<evidence type="ECO:0000313" key="6">
    <source>
        <dbReference type="Proteomes" id="UP001501251"/>
    </source>
</evidence>
<dbReference type="Pfam" id="PF05746">
    <property type="entry name" value="DALR_1"/>
    <property type="match status" value="1"/>
</dbReference>
<gene>
    <name evidence="5" type="ORF">GCM10022252_36930</name>
</gene>
<feature type="domain" description="DALR anticodon binding" evidence="4">
    <location>
        <begin position="103"/>
        <end position="218"/>
    </location>
</feature>
<protein>
    <recommendedName>
        <fullName evidence="4">DALR anticodon binding domain-containing protein</fullName>
    </recommendedName>
</protein>
<keyword evidence="3" id="KW-0067">ATP-binding</keyword>
<dbReference type="Gene3D" id="1.10.730.10">
    <property type="entry name" value="Isoleucyl-tRNA Synthetase, Domain 1"/>
    <property type="match status" value="1"/>
</dbReference>
<keyword evidence="2" id="KW-0547">Nucleotide-binding</keyword>
<accession>A0ABP8AYI3</accession>
<evidence type="ECO:0000313" key="5">
    <source>
        <dbReference type="EMBL" id="GAA4193653.1"/>
    </source>
</evidence>
<dbReference type="InterPro" id="IPR008909">
    <property type="entry name" value="DALR_anticod-bd"/>
</dbReference>
<dbReference type="SMART" id="SM00836">
    <property type="entry name" value="DALR_1"/>
    <property type="match status" value="1"/>
</dbReference>
<evidence type="ECO:0000259" key="4">
    <source>
        <dbReference type="SMART" id="SM00836"/>
    </source>
</evidence>
<evidence type="ECO:0000256" key="3">
    <source>
        <dbReference type="ARBA" id="ARBA00022840"/>
    </source>
</evidence>
<dbReference type="RefSeq" id="WP_344919155.1">
    <property type="nucleotide sequence ID" value="NZ_BAABAQ010000006.1"/>
</dbReference>
<keyword evidence="6" id="KW-1185">Reference proteome</keyword>
<evidence type="ECO:0000256" key="1">
    <source>
        <dbReference type="ARBA" id="ARBA00022598"/>
    </source>
</evidence>
<comment type="caution">
    <text evidence="5">The sequence shown here is derived from an EMBL/GenBank/DDBJ whole genome shotgun (WGS) entry which is preliminary data.</text>
</comment>
<proteinExistence type="predicted"/>
<dbReference type="Proteomes" id="UP001501251">
    <property type="component" value="Unassembled WGS sequence"/>
</dbReference>
<sequence length="218" mass="23219">MTPGELGEVLGLPPIPRGTWAEEALYVSPAALRRGEDPAEMADRLRALPGITAVRVRPGGFLEIAVAVPGELVTEIGAGVPPVTGGSPWEDLPRTWANPGFVVRYAHARAVAVQRWAVELGVGGDFRPELLADRRDRAVLRLLAEVHGRRVSRDPGWAAYAEGLALAYHDAFEGAAALPSGDEEPSELHAARVRLARAVRDVLAEALAALGETAPERL</sequence>
<reference evidence="6" key="1">
    <citation type="journal article" date="2019" name="Int. J. Syst. Evol. Microbiol.">
        <title>The Global Catalogue of Microorganisms (GCM) 10K type strain sequencing project: providing services to taxonomists for standard genome sequencing and annotation.</title>
        <authorList>
            <consortium name="The Broad Institute Genomics Platform"/>
            <consortium name="The Broad Institute Genome Sequencing Center for Infectious Disease"/>
            <person name="Wu L."/>
            <person name="Ma J."/>
        </authorList>
    </citation>
    <scope>NUCLEOTIDE SEQUENCE [LARGE SCALE GENOMIC DNA]</scope>
    <source>
        <strain evidence="6">JCM 17388</strain>
    </source>
</reference>
<name>A0ABP8AYI3_9ACTN</name>
<dbReference type="SUPFAM" id="SSF47323">
    <property type="entry name" value="Anticodon-binding domain of a subclass of class I aminoacyl-tRNA synthetases"/>
    <property type="match status" value="1"/>
</dbReference>